<proteinExistence type="predicted"/>
<evidence type="ECO:0000313" key="3">
    <source>
        <dbReference type="Proteomes" id="UP000061660"/>
    </source>
</evidence>
<keyword evidence="3" id="KW-1185">Reference proteome</keyword>
<keyword evidence="1" id="KW-1133">Transmembrane helix</keyword>
<evidence type="ECO:0000256" key="1">
    <source>
        <dbReference type="SAM" id="Phobius"/>
    </source>
</evidence>
<reference evidence="3" key="1">
    <citation type="submission" date="2015-12" db="EMBL/GenBank/DDBJ databases">
        <title>Complete genome sequences of two moderately thermophilic Paenibacillus species.</title>
        <authorList>
            <person name="Butler R.III."/>
            <person name="Wang J."/>
            <person name="Stark B.C."/>
            <person name="Pombert J.-F."/>
        </authorList>
    </citation>
    <scope>NUCLEOTIDE SEQUENCE [LARGE SCALE GENOMIC DNA]</scope>
    <source>
        <strain evidence="3">32O-Y</strain>
    </source>
</reference>
<accession>A0A0U2WDB0</accession>
<protein>
    <submittedName>
        <fullName evidence="2">Uncharacterized protein</fullName>
    </submittedName>
</protein>
<evidence type="ECO:0000313" key="2">
    <source>
        <dbReference type="EMBL" id="ALS24366.1"/>
    </source>
</evidence>
<reference evidence="2 3" key="2">
    <citation type="journal article" date="2016" name="Genome Announc.">
        <title>Complete Genome Sequences of Two Interactive Moderate Thermophiles, Paenibacillus napthalenovorans 32O-Y and Paenibacillus sp. 32O-W.</title>
        <authorList>
            <person name="Butler R.R.III."/>
            <person name="Wang J."/>
            <person name="Stark B.C."/>
            <person name="Pombert J.F."/>
        </authorList>
    </citation>
    <scope>NUCLEOTIDE SEQUENCE [LARGE SCALE GENOMIC DNA]</scope>
    <source>
        <strain evidence="2 3">32O-Y</strain>
    </source>
</reference>
<organism evidence="2 3">
    <name type="scientific">Paenibacillus naphthalenovorans</name>
    <dbReference type="NCBI Taxonomy" id="162209"/>
    <lineage>
        <taxon>Bacteria</taxon>
        <taxon>Bacillati</taxon>
        <taxon>Bacillota</taxon>
        <taxon>Bacilli</taxon>
        <taxon>Bacillales</taxon>
        <taxon>Paenibacillaceae</taxon>
        <taxon>Paenibacillus</taxon>
    </lineage>
</organism>
<dbReference type="Proteomes" id="UP000061660">
    <property type="component" value="Chromosome"/>
</dbReference>
<keyword evidence="1" id="KW-0472">Membrane</keyword>
<dbReference type="STRING" id="162209.IJ22_40560"/>
<feature type="transmembrane region" description="Helical" evidence="1">
    <location>
        <begin position="48"/>
        <end position="69"/>
    </location>
</feature>
<gene>
    <name evidence="2" type="ORF">IJ22_40560</name>
</gene>
<sequence>MGRFVKIILVYVVPIILAAILIISIDLWKNYSDQAKHYFDTYFKYLDYRMPIIITVLSIYYTCIGWYSYHKKIVDEKEAIIKEEIHKLVLLNKKYETYDRQDQLHSIFKTFVQKHSYVQSVQIYSYDLKIIDGNMRIKINYDMGYTIDGLEINAMDQAYYYCNKSMYIAFVKAKKSLDKNQVAPMLKFIRRFAIRLSRVREPNDITSVQYAFVSLALDLLRNSFVVPVSIYNFLTADQIKMFEEHKRTGILRAILLQNNYFLFFHTAIGLKQGRVYTARHLELWGSNKVYLITFHKDVQKDNIDETNIDSIDNEIMVLLKNLEYNNNRRGGGSSNENP</sequence>
<dbReference type="OrthoDB" id="2986471at2"/>
<name>A0A0U2WDB0_9BACL</name>
<dbReference type="RefSeq" id="WP_062410052.1">
    <property type="nucleotide sequence ID" value="NZ_CP013652.1"/>
</dbReference>
<dbReference type="KEGG" id="pnp:IJ22_40560"/>
<dbReference type="PATRIC" id="fig|162209.4.peg.4308"/>
<feature type="transmembrane region" description="Helical" evidence="1">
    <location>
        <begin position="7"/>
        <end position="28"/>
    </location>
</feature>
<keyword evidence="1" id="KW-0812">Transmembrane</keyword>
<dbReference type="EMBL" id="CP013652">
    <property type="protein sequence ID" value="ALS24366.1"/>
    <property type="molecule type" value="Genomic_DNA"/>
</dbReference>
<dbReference type="AlphaFoldDB" id="A0A0U2WDB0"/>